<evidence type="ECO:0000313" key="2">
    <source>
        <dbReference type="EMBL" id="AKU70400.1"/>
    </source>
</evidence>
<dbReference type="OrthoDB" id="1086355at2"/>
<keyword evidence="5" id="KW-1185">Reference proteome</keyword>
<evidence type="ECO:0000313" key="3">
    <source>
        <dbReference type="EMBL" id="QUB86033.1"/>
    </source>
</evidence>
<keyword evidence="1" id="KW-0732">Signal</keyword>
<accession>A0A0K1NMX6</accession>
<reference evidence="2 4" key="1">
    <citation type="submission" date="2015-07" db="EMBL/GenBank/DDBJ databases">
        <authorList>
            <person name="Noorani M."/>
        </authorList>
    </citation>
    <scope>NUCLEOTIDE SEQUENCE [LARGE SCALE GENOMIC DNA]</scope>
    <source>
        <strain evidence="2 4">W1435</strain>
    </source>
</reference>
<feature type="signal peptide" evidence="1">
    <location>
        <begin position="1"/>
        <end position="19"/>
    </location>
</feature>
<evidence type="ECO:0000313" key="5">
    <source>
        <dbReference type="Proteomes" id="UP000682005"/>
    </source>
</evidence>
<feature type="chain" id="PRO_5044544668" evidence="1">
    <location>
        <begin position="20"/>
        <end position="313"/>
    </location>
</feature>
<dbReference type="Proteomes" id="UP000682005">
    <property type="component" value="Chromosome 2"/>
</dbReference>
<dbReference type="RefSeq" id="WP_025078197.1">
    <property type="nucleotide sequence ID" value="NZ_BAKO01000010.1"/>
</dbReference>
<proteinExistence type="predicted"/>
<dbReference type="KEGG" id="pfus:ADJ77_11595"/>
<dbReference type="AlphaFoldDB" id="A0A0K1NMX6"/>
<organism evidence="2 4">
    <name type="scientific">Prevotella fusca JCM 17724</name>
    <dbReference type="NCBI Taxonomy" id="1236517"/>
    <lineage>
        <taxon>Bacteria</taxon>
        <taxon>Pseudomonadati</taxon>
        <taxon>Bacteroidota</taxon>
        <taxon>Bacteroidia</taxon>
        <taxon>Bacteroidales</taxon>
        <taxon>Prevotellaceae</taxon>
        <taxon>Prevotella</taxon>
    </lineage>
</organism>
<name>A0A0K1NMX6_9BACT</name>
<dbReference type="STRING" id="1236517.ADJ77_11595"/>
<evidence type="ECO:0000256" key="1">
    <source>
        <dbReference type="SAM" id="SignalP"/>
    </source>
</evidence>
<reference evidence="3 5" key="2">
    <citation type="submission" date="2021-03" db="EMBL/GenBank/DDBJ databases">
        <title>Human Oral Microbial Genomes.</title>
        <authorList>
            <person name="Johnston C.D."/>
            <person name="Chen T."/>
            <person name="Dewhirst F.E."/>
        </authorList>
    </citation>
    <scope>NUCLEOTIDE SEQUENCE [LARGE SCALE GENOMIC DNA]</scope>
    <source>
        <strain evidence="3 5">W1435</strain>
    </source>
</reference>
<dbReference type="EMBL" id="CP012075">
    <property type="protein sequence ID" value="AKU70400.1"/>
    <property type="molecule type" value="Genomic_DNA"/>
</dbReference>
<dbReference type="Proteomes" id="UP000060345">
    <property type="component" value="Chromosome 2"/>
</dbReference>
<dbReference type="EMBL" id="CP072369">
    <property type="protein sequence ID" value="QUB86033.1"/>
    <property type="molecule type" value="Genomic_DNA"/>
</dbReference>
<sequence>MRKSLITFALLLAVTALNAQTLIKAKFHKGDKAVYETVADVKTKSSAKGTESVKTTSKTKITVQEATADGYVVEILTNSIKIEGSQAIARQTGNMVSQYLDNVPMIVKTDANGKINDLLNYDEVLSKISRFEIALLDSVYNANPKIEKAMPKIKAITTLKNKLTKESFIESVENSTFFYLFGKTLKNGYKENKDIQDIKATVTYELTKKANALNIVGKISSNMTEDDVKALIIDKMKEVGAEENLELMIAQVETHWDRMKEIGMATMDVNGTTNIQLLNTGWPTEYSSDVNTNRMGVHMTNSSVTKLIEKSWK</sequence>
<gene>
    <name evidence="2" type="ORF">ADJ77_11595</name>
    <name evidence="3" type="ORF">J5A51_01845</name>
</gene>
<protein>
    <submittedName>
        <fullName evidence="2">Uncharacterized protein</fullName>
    </submittedName>
</protein>
<evidence type="ECO:0000313" key="4">
    <source>
        <dbReference type="Proteomes" id="UP000060345"/>
    </source>
</evidence>